<accession>A0A194PE20</accession>
<dbReference type="CDD" id="cd21992">
    <property type="entry name" value="HMG-box_MAEL"/>
    <property type="match status" value="1"/>
</dbReference>
<keyword evidence="10" id="KW-0469">Meiosis</keyword>
<dbReference type="InterPro" id="IPR024970">
    <property type="entry name" value="Maelstrom"/>
</dbReference>
<dbReference type="InterPro" id="IPR039259">
    <property type="entry name" value="Protein_maelstrom"/>
</dbReference>
<organism evidence="14 15">
    <name type="scientific">Papilio xuthus</name>
    <name type="common">Asian swallowtail butterfly</name>
    <dbReference type="NCBI Taxonomy" id="66420"/>
    <lineage>
        <taxon>Eukaryota</taxon>
        <taxon>Metazoa</taxon>
        <taxon>Ecdysozoa</taxon>
        <taxon>Arthropoda</taxon>
        <taxon>Hexapoda</taxon>
        <taxon>Insecta</taxon>
        <taxon>Pterygota</taxon>
        <taxon>Neoptera</taxon>
        <taxon>Endopterygota</taxon>
        <taxon>Lepidoptera</taxon>
        <taxon>Glossata</taxon>
        <taxon>Ditrysia</taxon>
        <taxon>Papilionoidea</taxon>
        <taxon>Papilionidae</taxon>
        <taxon>Papilioninae</taxon>
        <taxon>Papilio</taxon>
    </lineage>
</organism>
<evidence type="ECO:0000256" key="8">
    <source>
        <dbReference type="ARBA" id="ARBA00023158"/>
    </source>
</evidence>
<gene>
    <name evidence="14" type="ORF">RR46_14438</name>
</gene>
<evidence type="ECO:0000256" key="1">
    <source>
        <dbReference type="ARBA" id="ARBA00004123"/>
    </source>
</evidence>
<keyword evidence="4" id="KW-0217">Developmental protein</keyword>
<feature type="domain" description="HMG box" evidence="13">
    <location>
        <begin position="3"/>
        <end position="72"/>
    </location>
</feature>
<name>A0A194PE20_PAPXU</name>
<dbReference type="GO" id="GO:0045892">
    <property type="term" value="P:negative regulation of DNA-templated transcription"/>
    <property type="evidence" value="ECO:0007669"/>
    <property type="project" value="TreeGrafter"/>
</dbReference>
<protein>
    <submittedName>
        <fullName evidence="14">Protein maelstrom-like</fullName>
    </submittedName>
</protein>
<comment type="similarity">
    <text evidence="3">Belongs to the maelstrom family.</text>
</comment>
<dbReference type="Proteomes" id="UP000053268">
    <property type="component" value="Unassembled WGS sequence"/>
</dbReference>
<evidence type="ECO:0000256" key="11">
    <source>
        <dbReference type="PROSITE-ProRule" id="PRU00267"/>
    </source>
</evidence>
<evidence type="ECO:0000259" key="13">
    <source>
        <dbReference type="PROSITE" id="PS50118"/>
    </source>
</evidence>
<dbReference type="GO" id="GO:0007283">
    <property type="term" value="P:spermatogenesis"/>
    <property type="evidence" value="ECO:0007669"/>
    <property type="project" value="TreeGrafter"/>
</dbReference>
<dbReference type="GO" id="GO:0043565">
    <property type="term" value="F:sequence-specific DNA binding"/>
    <property type="evidence" value="ECO:0007669"/>
    <property type="project" value="TreeGrafter"/>
</dbReference>
<dbReference type="Gene3D" id="1.10.30.10">
    <property type="entry name" value="High mobility group box domain"/>
    <property type="match status" value="1"/>
</dbReference>
<evidence type="ECO:0000256" key="9">
    <source>
        <dbReference type="ARBA" id="ARBA00023242"/>
    </source>
</evidence>
<dbReference type="InterPro" id="IPR009071">
    <property type="entry name" value="HMG_box_dom"/>
</dbReference>
<sequence length="455" mass="51901">MPKKAPRNAFYYYMLNFKKEQQEKGIHYANMAEIAEAASPSWREVPPSVRSKYEAMAKQAKQKNGLPITKYTSTGIPLSQIKLQEREMREAEENELKDIKNIVTYSHMNGTLLSEVFYVLDVNYYCKVSDSYYLIGECSMLRFSLAGGIEETYHKIINPGFIPIGYANDVKMGCIENGLEMPDECKPRSDYLEIQAHLLDYLQKGNPTKVVRPIFTMPDKVLPIRDFFRQLCSKSSEDDSVYRIYRLDTLFYNLINSIKTRTDEGFPKESLALVQLQRDLFKYTSGLGCEYHKETEKEVECSSYRIKCWSFTVLDACCAVAGIDIVPGKHVPHGYDIEGIYALREQRRGRVPPSVAGFAEPSSSNTSTVNESLLDSTTSSFSEVGGRKKEKRVHVPLRMPKTDYSHMIRAAPALTESNFPSLISGHGRGEKIPTYFLLEFALEFIRVQLSKKHNH</sequence>
<dbReference type="PANTHER" id="PTHR21358:SF4">
    <property type="entry name" value="PROTEIN MAELSTROM HOMOLOG"/>
    <property type="match status" value="1"/>
</dbReference>
<dbReference type="SUPFAM" id="SSF47095">
    <property type="entry name" value="HMG-box"/>
    <property type="match status" value="1"/>
</dbReference>
<dbReference type="GO" id="GO:0007140">
    <property type="term" value="P:male meiotic nuclear division"/>
    <property type="evidence" value="ECO:0007669"/>
    <property type="project" value="TreeGrafter"/>
</dbReference>
<dbReference type="GO" id="GO:0034587">
    <property type="term" value="P:piRNA processing"/>
    <property type="evidence" value="ECO:0007669"/>
    <property type="project" value="TreeGrafter"/>
</dbReference>
<keyword evidence="9 11" id="KW-0539">Nucleus</keyword>
<evidence type="ECO:0000256" key="6">
    <source>
        <dbReference type="ARBA" id="ARBA00022782"/>
    </source>
</evidence>
<dbReference type="Pfam" id="PF09011">
    <property type="entry name" value="HMG_box_2"/>
    <property type="match status" value="1"/>
</dbReference>
<dbReference type="GO" id="GO:0005634">
    <property type="term" value="C:nucleus"/>
    <property type="evidence" value="ECO:0007669"/>
    <property type="project" value="UniProtKB-SubCell"/>
</dbReference>
<dbReference type="AlphaFoldDB" id="A0A194PE20"/>
<keyword evidence="7 11" id="KW-0238">DNA-binding</keyword>
<keyword evidence="6" id="KW-0221">Differentiation</keyword>
<keyword evidence="5" id="KW-0963">Cytoplasm</keyword>
<dbReference type="PROSITE" id="PS50118">
    <property type="entry name" value="HMG_BOX_2"/>
    <property type="match status" value="1"/>
</dbReference>
<feature type="DNA-binding region" description="HMG box" evidence="11">
    <location>
        <begin position="3"/>
        <end position="72"/>
    </location>
</feature>
<keyword evidence="8" id="KW-0943">RNA-mediated gene silencing</keyword>
<dbReference type="GO" id="GO:0043186">
    <property type="term" value="C:P granule"/>
    <property type="evidence" value="ECO:0007669"/>
    <property type="project" value="TreeGrafter"/>
</dbReference>
<evidence type="ECO:0000256" key="4">
    <source>
        <dbReference type="ARBA" id="ARBA00022473"/>
    </source>
</evidence>
<dbReference type="GO" id="GO:0060964">
    <property type="term" value="P:regulation of miRNA-mediated gene silencing"/>
    <property type="evidence" value="ECO:0007669"/>
    <property type="project" value="InterPro"/>
</dbReference>
<feature type="region of interest" description="Disordered" evidence="12">
    <location>
        <begin position="353"/>
        <end position="372"/>
    </location>
</feature>
<reference evidence="14 15" key="1">
    <citation type="journal article" date="2015" name="Nat. Commun.">
        <title>Outbred genome sequencing and CRISPR/Cas9 gene editing in butterflies.</title>
        <authorList>
            <person name="Li X."/>
            <person name="Fan D."/>
            <person name="Zhang W."/>
            <person name="Liu G."/>
            <person name="Zhang L."/>
            <person name="Zhao L."/>
            <person name="Fang X."/>
            <person name="Chen L."/>
            <person name="Dong Y."/>
            <person name="Chen Y."/>
            <person name="Ding Y."/>
            <person name="Zhao R."/>
            <person name="Feng M."/>
            <person name="Zhu Y."/>
            <person name="Feng Y."/>
            <person name="Jiang X."/>
            <person name="Zhu D."/>
            <person name="Xiang H."/>
            <person name="Feng X."/>
            <person name="Li S."/>
            <person name="Wang J."/>
            <person name="Zhang G."/>
            <person name="Kronforst M.R."/>
            <person name="Wang W."/>
        </authorList>
    </citation>
    <scope>NUCLEOTIDE SEQUENCE [LARGE SCALE GENOMIC DNA]</scope>
    <source>
        <strain evidence="14">Ya'a_city_454_Px</strain>
        <tissue evidence="14">Whole body</tissue>
    </source>
</reference>
<evidence type="ECO:0000256" key="2">
    <source>
        <dbReference type="ARBA" id="ARBA00004496"/>
    </source>
</evidence>
<evidence type="ECO:0000256" key="10">
    <source>
        <dbReference type="ARBA" id="ARBA00023254"/>
    </source>
</evidence>
<dbReference type="InterPro" id="IPR036910">
    <property type="entry name" value="HMG_box_dom_sf"/>
</dbReference>
<feature type="compositionally biased region" description="Polar residues" evidence="12">
    <location>
        <begin position="361"/>
        <end position="372"/>
    </location>
</feature>
<evidence type="ECO:0000256" key="12">
    <source>
        <dbReference type="SAM" id="MobiDB-lite"/>
    </source>
</evidence>
<dbReference type="EMBL" id="KQ459606">
    <property type="protein sequence ID" value="KPI90934.1"/>
    <property type="molecule type" value="Genomic_DNA"/>
</dbReference>
<comment type="subcellular location">
    <subcellularLocation>
        <location evidence="2">Cytoplasm</location>
    </subcellularLocation>
    <subcellularLocation>
        <location evidence="1">Nucleus</location>
    </subcellularLocation>
</comment>
<proteinExistence type="inferred from homology"/>
<evidence type="ECO:0000256" key="7">
    <source>
        <dbReference type="ARBA" id="ARBA00023125"/>
    </source>
</evidence>
<evidence type="ECO:0000313" key="15">
    <source>
        <dbReference type="Proteomes" id="UP000053268"/>
    </source>
</evidence>
<evidence type="ECO:0000256" key="3">
    <source>
        <dbReference type="ARBA" id="ARBA00007057"/>
    </source>
</evidence>
<dbReference type="PANTHER" id="PTHR21358">
    <property type="entry name" value="PROTEIN MAELSTROM HOMOLOG"/>
    <property type="match status" value="1"/>
</dbReference>
<dbReference type="Pfam" id="PF13017">
    <property type="entry name" value="Maelstrom"/>
    <property type="match status" value="1"/>
</dbReference>
<keyword evidence="15" id="KW-1185">Reference proteome</keyword>
<evidence type="ECO:0000313" key="14">
    <source>
        <dbReference type="EMBL" id="KPI90934.1"/>
    </source>
</evidence>
<evidence type="ECO:0000256" key="5">
    <source>
        <dbReference type="ARBA" id="ARBA00022490"/>
    </source>
</evidence>
<dbReference type="GO" id="GO:0030154">
    <property type="term" value="P:cell differentiation"/>
    <property type="evidence" value="ECO:0007669"/>
    <property type="project" value="UniProtKB-KW"/>
</dbReference>